<evidence type="ECO:0000313" key="4">
    <source>
        <dbReference type="Proteomes" id="UP000629365"/>
    </source>
</evidence>
<dbReference type="EMBL" id="BMCM01000002">
    <property type="protein sequence ID" value="GGD75540.1"/>
    <property type="molecule type" value="Genomic_DNA"/>
</dbReference>
<name>A0ABQ1RQB8_9MICO</name>
<organism evidence="3 4">
    <name type="scientific">Microbacterium murale</name>
    <dbReference type="NCBI Taxonomy" id="1081040"/>
    <lineage>
        <taxon>Bacteria</taxon>
        <taxon>Bacillati</taxon>
        <taxon>Actinomycetota</taxon>
        <taxon>Actinomycetes</taxon>
        <taxon>Micrococcales</taxon>
        <taxon>Microbacteriaceae</taxon>
        <taxon>Microbacterium</taxon>
    </lineage>
</organism>
<feature type="region of interest" description="Disordered" evidence="1">
    <location>
        <begin position="556"/>
        <end position="585"/>
    </location>
</feature>
<dbReference type="Pfam" id="PF02720">
    <property type="entry name" value="DUF222"/>
    <property type="match status" value="1"/>
</dbReference>
<feature type="region of interest" description="Disordered" evidence="1">
    <location>
        <begin position="125"/>
        <end position="227"/>
    </location>
</feature>
<evidence type="ECO:0000313" key="3">
    <source>
        <dbReference type="EMBL" id="GGD75540.1"/>
    </source>
</evidence>
<dbReference type="CDD" id="cd00085">
    <property type="entry name" value="HNHc"/>
    <property type="match status" value="1"/>
</dbReference>
<comment type="caution">
    <text evidence="3">The sequence shown here is derived from an EMBL/GenBank/DDBJ whole genome shotgun (WGS) entry which is preliminary data.</text>
</comment>
<feature type="compositionally biased region" description="Gly residues" evidence="1">
    <location>
        <begin position="200"/>
        <end position="209"/>
    </location>
</feature>
<feature type="domain" description="HNH nuclease" evidence="2">
    <location>
        <begin position="483"/>
        <end position="536"/>
    </location>
</feature>
<dbReference type="RefSeq" id="WP_188436250.1">
    <property type="nucleotide sequence ID" value="NZ_BMCM01000002.1"/>
</dbReference>
<dbReference type="SMART" id="SM00507">
    <property type="entry name" value="HNHc"/>
    <property type="match status" value="1"/>
</dbReference>
<feature type="compositionally biased region" description="Low complexity" evidence="1">
    <location>
        <begin position="210"/>
        <end position="219"/>
    </location>
</feature>
<dbReference type="Proteomes" id="UP000629365">
    <property type="component" value="Unassembled WGS sequence"/>
</dbReference>
<proteinExistence type="predicted"/>
<dbReference type="InterPro" id="IPR003615">
    <property type="entry name" value="HNH_nuc"/>
</dbReference>
<keyword evidence="4" id="KW-1185">Reference proteome</keyword>
<feature type="compositionally biased region" description="Gly residues" evidence="1">
    <location>
        <begin position="560"/>
        <end position="580"/>
    </location>
</feature>
<dbReference type="InterPro" id="IPR003870">
    <property type="entry name" value="DUF222"/>
</dbReference>
<evidence type="ECO:0000259" key="2">
    <source>
        <dbReference type="SMART" id="SM00507"/>
    </source>
</evidence>
<reference evidence="4" key="1">
    <citation type="journal article" date="2019" name="Int. J. Syst. Evol. Microbiol.">
        <title>The Global Catalogue of Microorganisms (GCM) 10K type strain sequencing project: providing services to taxonomists for standard genome sequencing and annotation.</title>
        <authorList>
            <consortium name="The Broad Institute Genomics Platform"/>
            <consortium name="The Broad Institute Genome Sequencing Center for Infectious Disease"/>
            <person name="Wu L."/>
            <person name="Ma J."/>
        </authorList>
    </citation>
    <scope>NUCLEOTIDE SEQUENCE [LARGE SCALE GENOMIC DNA]</scope>
    <source>
        <strain evidence="4">CCM 7640</strain>
    </source>
</reference>
<gene>
    <name evidence="3" type="ORF">GCM10007269_18270</name>
</gene>
<sequence length="623" mass="65277">MAIFSELRDTLEGLESRMGDVDIDVLLTAMRGLDDDAVVAALAGAAAVANCAERMLTVGAGVVAERSRREAGHSGLAATRGHRNAVSLVQSIVGGTRTDAARAVRLGETLIEGADAAGAAFRVGSGESGSGNDDGAGGDGAESGWGGDSGGWGDGAGRRASDAEGPSTSSDADGTGAWDGNTGAGPTSWDADGPHAGTSGADGGVGAGTEAGAAAGAGTSPHDHDVQMPWHEPLRQALFEGKITPAQHDAIFRGMGQPPARDGADHPTDAMIEVWSLAAAQLVAEAADMAVEELARRARQVRDTLDPQGVQERFERSYAARSWRSWRNAEGQHHTHIISDDETAAWLDSIRDAAMRPRRGGPRFMTDEERAAASALVDDPRTNDQIAYDLFADILRAGALANAADVYGARQPGIRIVTIDGAVGVRDAFGRMLANGHLEDRGDALPGSVVDRNLCTVGSRSVIVDSCGNPLDVGREQRLFTAKQRVALAVRDGGCMFPECRVPASYCEAHHCDHWHEDLGLTDIDRGILLCRHHHMLLHNNGWKITREGLGRFMLHPPGRRGGGSSGRGGAGGGGAGGDGAAREPIPLTSRSAIRWAWDPPPEWPHWRSMPVDGVDVRTARSA</sequence>
<feature type="compositionally biased region" description="Gly residues" evidence="1">
    <location>
        <begin position="126"/>
        <end position="155"/>
    </location>
</feature>
<protein>
    <recommendedName>
        <fullName evidence="2">HNH nuclease domain-containing protein</fullName>
    </recommendedName>
</protein>
<accession>A0ABQ1RQB8</accession>
<evidence type="ECO:0000256" key="1">
    <source>
        <dbReference type="SAM" id="MobiDB-lite"/>
    </source>
</evidence>